<dbReference type="Gene3D" id="1.10.10.2910">
    <property type="match status" value="1"/>
</dbReference>
<gene>
    <name evidence="2" type="ORF">KV397_04840</name>
</gene>
<dbReference type="InterPro" id="IPR010359">
    <property type="entry name" value="IrrE_HExxH"/>
</dbReference>
<organism evidence="2 3">
    <name type="scientific">Microbacterium aurugineum</name>
    <dbReference type="NCBI Taxonomy" id="2851642"/>
    <lineage>
        <taxon>Bacteria</taxon>
        <taxon>Bacillati</taxon>
        <taxon>Actinomycetota</taxon>
        <taxon>Actinomycetes</taxon>
        <taxon>Micrococcales</taxon>
        <taxon>Microbacteriaceae</taxon>
        <taxon>Microbacterium</taxon>
    </lineage>
</organism>
<name>A0ABY4IWT2_9MICO</name>
<dbReference type="Proteomes" id="UP000830631">
    <property type="component" value="Chromosome"/>
</dbReference>
<evidence type="ECO:0000313" key="3">
    <source>
        <dbReference type="Proteomes" id="UP000830631"/>
    </source>
</evidence>
<protein>
    <submittedName>
        <fullName evidence="2">ImmA/IrrE family metallo-endopeptidase</fullName>
    </submittedName>
</protein>
<evidence type="ECO:0000259" key="1">
    <source>
        <dbReference type="Pfam" id="PF06114"/>
    </source>
</evidence>
<dbReference type="EMBL" id="CP078078">
    <property type="protein sequence ID" value="UPL17137.1"/>
    <property type="molecule type" value="Genomic_DNA"/>
</dbReference>
<accession>A0ABY4IWT2</accession>
<evidence type="ECO:0000313" key="2">
    <source>
        <dbReference type="EMBL" id="UPL17137.1"/>
    </source>
</evidence>
<keyword evidence="3" id="KW-1185">Reference proteome</keyword>
<proteinExistence type="predicted"/>
<reference evidence="2 3" key="1">
    <citation type="submission" date="2021-06" db="EMBL/GenBank/DDBJ databases">
        <title>Genome-based taxonomic framework of Microbacterium strains isolated from marine environment, the description of four new species and reclassification of four preexisting species.</title>
        <authorList>
            <person name="Lee S.D."/>
            <person name="Kim S.-M."/>
            <person name="Byeon Y.-S."/>
            <person name="Yang H.L."/>
            <person name="Kim I.S."/>
        </authorList>
    </citation>
    <scope>NUCLEOTIDE SEQUENCE [LARGE SCALE GENOMIC DNA]</scope>
    <source>
        <strain evidence="2 3">KSW4-10</strain>
    </source>
</reference>
<feature type="domain" description="IrrE N-terminal-like" evidence="1">
    <location>
        <begin position="25"/>
        <end position="115"/>
    </location>
</feature>
<sequence length="131" mass="14503">MQHLVRLAEERRLRIVERPGRTRGGFDPETRTIRLAPGMSSRTMRSVLAHELGHAHLGHRPTSAPVLRAQQERRADEWAARQLITSRAYAEAEAVRGPHLASLAFELGVTVELVAAFQRLLSEGAVPLAVS</sequence>
<dbReference type="Pfam" id="PF06114">
    <property type="entry name" value="Peptidase_M78"/>
    <property type="match status" value="1"/>
</dbReference>
<dbReference type="RefSeq" id="WP_047519094.1">
    <property type="nucleotide sequence ID" value="NZ_CP078078.1"/>
</dbReference>